<keyword evidence="2" id="KW-1185">Reference proteome</keyword>
<accession>A0A9D3Q360</accession>
<dbReference type="EMBL" id="JAFDVH010000007">
    <property type="protein sequence ID" value="KAG7473640.1"/>
    <property type="molecule type" value="Genomic_DNA"/>
</dbReference>
<organism evidence="1 2">
    <name type="scientific">Megalops atlanticus</name>
    <name type="common">Tarpon</name>
    <name type="synonym">Clupea gigantea</name>
    <dbReference type="NCBI Taxonomy" id="7932"/>
    <lineage>
        <taxon>Eukaryota</taxon>
        <taxon>Metazoa</taxon>
        <taxon>Chordata</taxon>
        <taxon>Craniata</taxon>
        <taxon>Vertebrata</taxon>
        <taxon>Euteleostomi</taxon>
        <taxon>Actinopterygii</taxon>
        <taxon>Neopterygii</taxon>
        <taxon>Teleostei</taxon>
        <taxon>Elopiformes</taxon>
        <taxon>Megalopidae</taxon>
        <taxon>Megalops</taxon>
    </lineage>
</organism>
<dbReference type="Proteomes" id="UP001046870">
    <property type="component" value="Chromosome 7"/>
</dbReference>
<proteinExistence type="predicted"/>
<feature type="non-terminal residue" evidence="1">
    <location>
        <position position="141"/>
    </location>
</feature>
<evidence type="ECO:0000313" key="2">
    <source>
        <dbReference type="Proteomes" id="UP001046870"/>
    </source>
</evidence>
<dbReference type="AlphaFoldDB" id="A0A9D3Q360"/>
<reference evidence="1" key="1">
    <citation type="submission" date="2021-01" db="EMBL/GenBank/DDBJ databases">
        <authorList>
            <person name="Zahm M."/>
            <person name="Roques C."/>
            <person name="Cabau C."/>
            <person name="Klopp C."/>
            <person name="Donnadieu C."/>
            <person name="Jouanno E."/>
            <person name="Lampietro C."/>
            <person name="Louis A."/>
            <person name="Herpin A."/>
            <person name="Echchiki A."/>
            <person name="Berthelot C."/>
            <person name="Parey E."/>
            <person name="Roest-Crollius H."/>
            <person name="Braasch I."/>
            <person name="Postlethwait J."/>
            <person name="Bobe J."/>
            <person name="Montfort J."/>
            <person name="Bouchez O."/>
            <person name="Begum T."/>
            <person name="Mejri S."/>
            <person name="Adams A."/>
            <person name="Chen W.-J."/>
            <person name="Guiguen Y."/>
        </authorList>
    </citation>
    <scope>NUCLEOTIDE SEQUENCE</scope>
    <source>
        <strain evidence="1">YG-15Mar2019-1</strain>
        <tissue evidence="1">Brain</tissue>
    </source>
</reference>
<name>A0A9D3Q360_MEGAT</name>
<comment type="caution">
    <text evidence="1">The sequence shown here is derived from an EMBL/GenBank/DDBJ whole genome shotgun (WGS) entry which is preliminary data.</text>
</comment>
<gene>
    <name evidence="1" type="ORF">MATL_G00097940</name>
</gene>
<protein>
    <submittedName>
        <fullName evidence="1">Uncharacterized protein</fullName>
    </submittedName>
</protein>
<evidence type="ECO:0000313" key="1">
    <source>
        <dbReference type="EMBL" id="KAG7473640.1"/>
    </source>
</evidence>
<sequence>VEFVYNHKCRPAGGHNANRIRQNAHASCKRLITLFEKSRFAITALQPVRRPSTVGPLGWRLGEEIVLRNCGSGKSCVQLHLNGREWCYKRLWHNPRFRSRNLTSALESETERENGKNDHLAGDMWCFLLCYFKLRFCYSML</sequence>